<sequence>MGDYRDRWLWLHIMLGILAAGAVSWMLWFGFITFSAYQITQASERATERAHQQATERNREQYRQRLEQQRLQQYNSPQCKFWRNDYKNKGTDKALEKIVEHCP</sequence>
<keyword evidence="1" id="KW-1133">Transmembrane helix</keyword>
<accession>A0ABY5HDJ4</accession>
<keyword evidence="3" id="KW-1185">Reference proteome</keyword>
<protein>
    <submittedName>
        <fullName evidence="2">Uncharacterized protein</fullName>
    </submittedName>
</protein>
<evidence type="ECO:0000313" key="2">
    <source>
        <dbReference type="EMBL" id="UTW10408.1"/>
    </source>
</evidence>
<evidence type="ECO:0000313" key="3">
    <source>
        <dbReference type="Proteomes" id="UP001058461"/>
    </source>
</evidence>
<name>A0ABY5HDJ4_9GAMM</name>
<keyword evidence="1" id="KW-0812">Transmembrane</keyword>
<dbReference type="RefSeq" id="WP_255852446.1">
    <property type="nucleotide sequence ID" value="NZ_CP073347.1"/>
</dbReference>
<feature type="transmembrane region" description="Helical" evidence="1">
    <location>
        <begin position="12"/>
        <end position="37"/>
    </location>
</feature>
<organism evidence="2 3">
    <name type="scientific">Marinobacterium rhizophilum</name>
    <dbReference type="NCBI Taxonomy" id="420402"/>
    <lineage>
        <taxon>Bacteria</taxon>
        <taxon>Pseudomonadati</taxon>
        <taxon>Pseudomonadota</taxon>
        <taxon>Gammaproteobacteria</taxon>
        <taxon>Oceanospirillales</taxon>
        <taxon>Oceanospirillaceae</taxon>
        <taxon>Marinobacterium</taxon>
    </lineage>
</organism>
<reference evidence="2" key="1">
    <citation type="submission" date="2021-04" db="EMBL/GenBank/DDBJ databases">
        <title>Oceanospirillales bacteria with DddD are important DMSP degraders in coastal seawater.</title>
        <authorList>
            <person name="Liu J."/>
        </authorList>
    </citation>
    <scope>NUCLEOTIDE SEQUENCE</scope>
    <source>
        <strain evidence="2">D13-1</strain>
    </source>
</reference>
<keyword evidence="1" id="KW-0472">Membrane</keyword>
<gene>
    <name evidence="2" type="ORF">KDW95_13995</name>
</gene>
<dbReference type="EMBL" id="CP073347">
    <property type="protein sequence ID" value="UTW10408.1"/>
    <property type="molecule type" value="Genomic_DNA"/>
</dbReference>
<evidence type="ECO:0000256" key="1">
    <source>
        <dbReference type="SAM" id="Phobius"/>
    </source>
</evidence>
<dbReference type="Proteomes" id="UP001058461">
    <property type="component" value="Chromosome"/>
</dbReference>
<proteinExistence type="predicted"/>